<gene>
    <name evidence="20" type="ORF">DFR36_101550</name>
</gene>
<dbReference type="CDD" id="cd00130">
    <property type="entry name" value="PAS"/>
    <property type="match status" value="1"/>
</dbReference>
<evidence type="ECO:0000259" key="19">
    <source>
        <dbReference type="PROSITE" id="PS50109"/>
    </source>
</evidence>
<keyword evidence="15" id="KW-0902">Two-component regulatory system</keyword>
<dbReference type="SMART" id="SM00387">
    <property type="entry name" value="HATPase_c"/>
    <property type="match status" value="1"/>
</dbReference>
<dbReference type="GO" id="GO:0000155">
    <property type="term" value="F:phosphorelay sensor kinase activity"/>
    <property type="evidence" value="ECO:0007669"/>
    <property type="project" value="InterPro"/>
</dbReference>
<keyword evidence="5" id="KW-0813">Transport</keyword>
<dbReference type="GO" id="GO:0005524">
    <property type="term" value="F:ATP binding"/>
    <property type="evidence" value="ECO:0007669"/>
    <property type="project" value="UniProtKB-KW"/>
</dbReference>
<evidence type="ECO:0000256" key="4">
    <source>
        <dbReference type="ARBA" id="ARBA00019665"/>
    </source>
</evidence>
<dbReference type="Gene3D" id="1.10.287.130">
    <property type="match status" value="1"/>
</dbReference>
<reference evidence="20 21" key="1">
    <citation type="submission" date="2018-05" db="EMBL/GenBank/DDBJ databases">
        <title>Genomic Encyclopedia of Type Strains, Phase IV (KMG-IV): sequencing the most valuable type-strain genomes for metagenomic binning, comparative biology and taxonomic classification.</title>
        <authorList>
            <person name="Goeker M."/>
        </authorList>
    </citation>
    <scope>NUCLEOTIDE SEQUENCE [LARGE SCALE GENOMIC DNA]</scope>
    <source>
        <strain evidence="20 21">DSM 26006</strain>
    </source>
</reference>
<dbReference type="SUPFAM" id="SSF55874">
    <property type="entry name" value="ATPase domain of HSP90 chaperone/DNA topoisomerase II/histidine kinase"/>
    <property type="match status" value="1"/>
</dbReference>
<evidence type="ECO:0000256" key="16">
    <source>
        <dbReference type="ARBA" id="ARBA00023136"/>
    </source>
</evidence>
<evidence type="ECO:0000256" key="5">
    <source>
        <dbReference type="ARBA" id="ARBA00022448"/>
    </source>
</evidence>
<dbReference type="SMART" id="SM00388">
    <property type="entry name" value="HisKA"/>
    <property type="match status" value="1"/>
</dbReference>
<protein>
    <recommendedName>
        <fullName evidence="4">Phosphate regulon sensor protein PhoR</fullName>
        <ecNumber evidence="3">2.7.13.3</ecNumber>
    </recommendedName>
</protein>
<dbReference type="InterPro" id="IPR003594">
    <property type="entry name" value="HATPase_dom"/>
</dbReference>
<comment type="subcellular location">
    <subcellularLocation>
        <location evidence="2">Cell inner membrane</location>
        <topology evidence="2">Multi-pass membrane protein</topology>
    </subcellularLocation>
</comment>
<evidence type="ECO:0000256" key="11">
    <source>
        <dbReference type="ARBA" id="ARBA00022741"/>
    </source>
</evidence>
<keyword evidence="11" id="KW-0547">Nucleotide-binding</keyword>
<dbReference type="GO" id="GO:0016036">
    <property type="term" value="P:cellular response to phosphate starvation"/>
    <property type="evidence" value="ECO:0007669"/>
    <property type="project" value="TreeGrafter"/>
</dbReference>
<dbReference type="InterPro" id="IPR050351">
    <property type="entry name" value="BphY/WalK/GraS-like"/>
</dbReference>
<organism evidence="20 21">
    <name type="scientific">Melaminivora alkalimesophila</name>
    <dbReference type="NCBI Taxonomy" id="1165852"/>
    <lineage>
        <taxon>Bacteria</taxon>
        <taxon>Pseudomonadati</taxon>
        <taxon>Pseudomonadota</taxon>
        <taxon>Betaproteobacteria</taxon>
        <taxon>Burkholderiales</taxon>
        <taxon>Comamonadaceae</taxon>
        <taxon>Melaminivora</taxon>
    </lineage>
</organism>
<proteinExistence type="predicted"/>
<evidence type="ECO:0000256" key="14">
    <source>
        <dbReference type="ARBA" id="ARBA00022989"/>
    </source>
</evidence>
<dbReference type="InterPro" id="IPR005467">
    <property type="entry name" value="His_kinase_dom"/>
</dbReference>
<dbReference type="Pfam" id="PF02518">
    <property type="entry name" value="HATPase_c"/>
    <property type="match status" value="1"/>
</dbReference>
<accession>A0A317RKP4</accession>
<dbReference type="InterPro" id="IPR036890">
    <property type="entry name" value="HATPase_C_sf"/>
</dbReference>
<dbReference type="InterPro" id="IPR036097">
    <property type="entry name" value="HisK_dim/P_sf"/>
</dbReference>
<keyword evidence="21" id="KW-1185">Reference proteome</keyword>
<evidence type="ECO:0000256" key="17">
    <source>
        <dbReference type="ARBA" id="ARBA00025207"/>
    </source>
</evidence>
<comment type="catalytic activity">
    <reaction evidence="1">
        <text>ATP + protein L-histidine = ADP + protein N-phospho-L-histidine.</text>
        <dbReference type="EC" id="2.7.13.3"/>
    </reaction>
</comment>
<evidence type="ECO:0000256" key="15">
    <source>
        <dbReference type="ARBA" id="ARBA00023012"/>
    </source>
</evidence>
<dbReference type="PRINTS" id="PR00344">
    <property type="entry name" value="BCTRLSENSOR"/>
</dbReference>
<dbReference type="GO" id="GO:0004721">
    <property type="term" value="F:phosphoprotein phosphatase activity"/>
    <property type="evidence" value="ECO:0007669"/>
    <property type="project" value="InterPro"/>
</dbReference>
<dbReference type="InterPro" id="IPR000014">
    <property type="entry name" value="PAS"/>
</dbReference>
<dbReference type="Pfam" id="PF00512">
    <property type="entry name" value="HisKA"/>
    <property type="match status" value="1"/>
</dbReference>
<evidence type="ECO:0000256" key="12">
    <source>
        <dbReference type="ARBA" id="ARBA00022777"/>
    </source>
</evidence>
<evidence type="ECO:0000256" key="9">
    <source>
        <dbReference type="ARBA" id="ARBA00022679"/>
    </source>
</evidence>
<feature type="region of interest" description="Disordered" evidence="18">
    <location>
        <begin position="433"/>
        <end position="459"/>
    </location>
</feature>
<dbReference type="InterPro" id="IPR014310">
    <property type="entry name" value="Sig_transdc_His_kinase_PhoR"/>
</dbReference>
<dbReference type="PANTHER" id="PTHR45453:SF1">
    <property type="entry name" value="PHOSPHATE REGULON SENSOR PROTEIN PHOR"/>
    <property type="match status" value="1"/>
</dbReference>
<dbReference type="NCBIfam" id="TIGR02966">
    <property type="entry name" value="phoR_proteo"/>
    <property type="match status" value="1"/>
</dbReference>
<dbReference type="Pfam" id="PF11808">
    <property type="entry name" value="PhoR"/>
    <property type="match status" value="1"/>
</dbReference>
<evidence type="ECO:0000256" key="3">
    <source>
        <dbReference type="ARBA" id="ARBA00012438"/>
    </source>
</evidence>
<keyword evidence="8" id="KW-0592">Phosphate transport</keyword>
<evidence type="ECO:0000256" key="13">
    <source>
        <dbReference type="ARBA" id="ARBA00022840"/>
    </source>
</evidence>
<keyword evidence="14" id="KW-1133">Transmembrane helix</keyword>
<dbReference type="EMBL" id="QGUB01000001">
    <property type="protein sequence ID" value="PWW49030.1"/>
    <property type="molecule type" value="Genomic_DNA"/>
</dbReference>
<keyword evidence="16" id="KW-0472">Membrane</keyword>
<sequence length="459" mass="48685">MSLRLLGLGASQLAAGALGGWLAGAWGAAAGVLLAPWPWLAWEGLCARRLLAWLRAGAEPARAPRLGGAWGEAADRTRRLLRQGRRRERAAEARVAAILAALQASPNGVVLLDAQGRIEWCNQVAQEHFGIHAERDALQALGNLVREPAFHDYCHGGDLAAGVLLAGRASTPARPVRLSVHLHPYGDGRHLLLSRDVTQLEQAEAMRRDFVANVSHEIRTPLTVLIGLVEALQDLPLAPDEQARYLGLMSQQGARMQRLVEGLLSLSRLEGSAPPGLQEWVCMAELLGRCREEAQALSEVLAPGQGHRIVFSDDGAPGAAGWVAGSASELHSALSNLIGNALRYTPAGGLIEVAWRHRAGGGAVLTVSDTGPGIPAEHLPRITERFYRVDGSRARGTGGTGLGLAIVRHVVQRHGAHLQIDSPLGEGARFAIEFPPERVRQDAPQAPPTPPAPPPGAAA</sequence>
<comment type="function">
    <text evidence="17">Member of the two-component regulatory system PhoR/PhoB involved in the phosphate regulon genes expression. PhoR may function as a membrane-associated protein kinase that phosphorylates PhoB in response to environmental signals.</text>
</comment>
<dbReference type="EC" id="2.7.13.3" evidence="3"/>
<evidence type="ECO:0000256" key="2">
    <source>
        <dbReference type="ARBA" id="ARBA00004429"/>
    </source>
</evidence>
<dbReference type="InterPro" id="IPR004358">
    <property type="entry name" value="Sig_transdc_His_kin-like_C"/>
</dbReference>
<dbReference type="AlphaFoldDB" id="A0A317RKP4"/>
<evidence type="ECO:0000256" key="10">
    <source>
        <dbReference type="ARBA" id="ARBA00022692"/>
    </source>
</evidence>
<dbReference type="Gene3D" id="3.30.450.20">
    <property type="entry name" value="PAS domain"/>
    <property type="match status" value="1"/>
</dbReference>
<dbReference type="InterPro" id="IPR035965">
    <property type="entry name" value="PAS-like_dom_sf"/>
</dbReference>
<dbReference type="GO" id="GO:0005886">
    <property type="term" value="C:plasma membrane"/>
    <property type="evidence" value="ECO:0007669"/>
    <property type="project" value="UniProtKB-SubCell"/>
</dbReference>
<keyword evidence="7" id="KW-0597">Phosphoprotein</keyword>
<keyword evidence="9" id="KW-0808">Transferase</keyword>
<dbReference type="FunFam" id="1.10.287.130:FF:000001">
    <property type="entry name" value="Two-component sensor histidine kinase"/>
    <property type="match status" value="1"/>
</dbReference>
<evidence type="ECO:0000256" key="1">
    <source>
        <dbReference type="ARBA" id="ARBA00000085"/>
    </source>
</evidence>
<keyword evidence="6" id="KW-1003">Cell membrane</keyword>
<evidence type="ECO:0000256" key="8">
    <source>
        <dbReference type="ARBA" id="ARBA00022592"/>
    </source>
</evidence>
<dbReference type="Pfam" id="PF13188">
    <property type="entry name" value="PAS_8"/>
    <property type="match status" value="1"/>
</dbReference>
<dbReference type="PANTHER" id="PTHR45453">
    <property type="entry name" value="PHOSPHATE REGULON SENSOR PROTEIN PHOR"/>
    <property type="match status" value="1"/>
</dbReference>
<keyword evidence="10" id="KW-0812">Transmembrane</keyword>
<name>A0A317RKP4_9BURK</name>
<feature type="compositionally biased region" description="Pro residues" evidence="18">
    <location>
        <begin position="445"/>
        <end position="459"/>
    </location>
</feature>
<feature type="domain" description="Histidine kinase" evidence="19">
    <location>
        <begin position="213"/>
        <end position="438"/>
    </location>
</feature>
<comment type="caution">
    <text evidence="20">The sequence shown here is derived from an EMBL/GenBank/DDBJ whole genome shotgun (WGS) entry which is preliminary data.</text>
</comment>
<dbReference type="CDD" id="cd00082">
    <property type="entry name" value="HisKA"/>
    <property type="match status" value="1"/>
</dbReference>
<dbReference type="PROSITE" id="PS50109">
    <property type="entry name" value="HIS_KIN"/>
    <property type="match status" value="1"/>
</dbReference>
<dbReference type="InterPro" id="IPR003661">
    <property type="entry name" value="HisK_dim/P_dom"/>
</dbReference>
<evidence type="ECO:0000313" key="20">
    <source>
        <dbReference type="EMBL" id="PWW49030.1"/>
    </source>
</evidence>
<dbReference type="SUPFAM" id="SSF55785">
    <property type="entry name" value="PYP-like sensor domain (PAS domain)"/>
    <property type="match status" value="1"/>
</dbReference>
<keyword evidence="12 20" id="KW-0418">Kinase</keyword>
<keyword evidence="13" id="KW-0067">ATP-binding</keyword>
<evidence type="ECO:0000256" key="18">
    <source>
        <dbReference type="SAM" id="MobiDB-lite"/>
    </source>
</evidence>
<dbReference type="FunFam" id="3.30.565.10:FF:000006">
    <property type="entry name" value="Sensor histidine kinase WalK"/>
    <property type="match status" value="1"/>
</dbReference>
<evidence type="ECO:0000313" key="21">
    <source>
        <dbReference type="Proteomes" id="UP000246483"/>
    </source>
</evidence>
<dbReference type="GO" id="GO:0006817">
    <property type="term" value="P:phosphate ion transport"/>
    <property type="evidence" value="ECO:0007669"/>
    <property type="project" value="UniProtKB-KW"/>
</dbReference>
<dbReference type="SUPFAM" id="SSF47384">
    <property type="entry name" value="Homodimeric domain of signal transducing histidine kinase"/>
    <property type="match status" value="1"/>
</dbReference>
<dbReference type="InterPro" id="IPR021766">
    <property type="entry name" value="PhoR_N"/>
</dbReference>
<dbReference type="OrthoDB" id="9813151at2"/>
<dbReference type="RefSeq" id="WP_110011970.1">
    <property type="nucleotide sequence ID" value="NZ_QGUB01000001.1"/>
</dbReference>
<dbReference type="Gene3D" id="3.30.565.10">
    <property type="entry name" value="Histidine kinase-like ATPase, C-terminal domain"/>
    <property type="match status" value="1"/>
</dbReference>
<evidence type="ECO:0000256" key="7">
    <source>
        <dbReference type="ARBA" id="ARBA00022553"/>
    </source>
</evidence>
<dbReference type="Proteomes" id="UP000246483">
    <property type="component" value="Unassembled WGS sequence"/>
</dbReference>
<evidence type="ECO:0000256" key="6">
    <source>
        <dbReference type="ARBA" id="ARBA00022475"/>
    </source>
</evidence>